<dbReference type="Proteomes" id="UP001244640">
    <property type="component" value="Unassembled WGS sequence"/>
</dbReference>
<comment type="caution">
    <text evidence="1">The sequence shown here is derived from an EMBL/GenBank/DDBJ whole genome shotgun (WGS) entry which is preliminary data.</text>
</comment>
<accession>A0ABU0U8K3</accession>
<dbReference type="EMBL" id="JAUTBA010000001">
    <property type="protein sequence ID" value="MDQ1151294.1"/>
    <property type="molecule type" value="Genomic_DNA"/>
</dbReference>
<name>A0ABU0U8K3_9SPHI</name>
<sequence length="67" mass="7306">MRVLQIVTIIKITNKIMRKSMMMISIGTVGLMSCQKPIQLESAGSLKAKAKADLNSVGNTYYVGSSR</sequence>
<keyword evidence="2" id="KW-1185">Reference proteome</keyword>
<reference evidence="1 2" key="1">
    <citation type="submission" date="2023-07" db="EMBL/GenBank/DDBJ databases">
        <title>Functional and genomic diversity of the sorghum phyllosphere microbiome.</title>
        <authorList>
            <person name="Shade A."/>
        </authorList>
    </citation>
    <scope>NUCLEOTIDE SEQUENCE [LARGE SCALE GENOMIC DNA]</scope>
    <source>
        <strain evidence="1 2">SORGH_AS_0892</strain>
    </source>
</reference>
<dbReference type="PROSITE" id="PS51257">
    <property type="entry name" value="PROKAR_LIPOPROTEIN"/>
    <property type="match status" value="1"/>
</dbReference>
<proteinExistence type="predicted"/>
<evidence type="ECO:0000313" key="1">
    <source>
        <dbReference type="EMBL" id="MDQ1151294.1"/>
    </source>
</evidence>
<organism evidence="1 2">
    <name type="scientific">Sphingobacterium zeae</name>
    <dbReference type="NCBI Taxonomy" id="1776859"/>
    <lineage>
        <taxon>Bacteria</taxon>
        <taxon>Pseudomonadati</taxon>
        <taxon>Bacteroidota</taxon>
        <taxon>Sphingobacteriia</taxon>
        <taxon>Sphingobacteriales</taxon>
        <taxon>Sphingobacteriaceae</taxon>
        <taxon>Sphingobacterium</taxon>
    </lineage>
</organism>
<gene>
    <name evidence="1" type="ORF">QE382_003278</name>
</gene>
<evidence type="ECO:0000313" key="2">
    <source>
        <dbReference type="Proteomes" id="UP001244640"/>
    </source>
</evidence>
<protein>
    <submittedName>
        <fullName evidence="1">Uncharacterized protein</fullName>
    </submittedName>
</protein>